<accession>A0A1S6XXJ9</accession>
<sequence>MSLIVILDKYLDEIEQTKTKNAFQKLHDGLLHDLDMYIDPLLKDELSEAREKFTKIVKILQKKGIKTIPIENEFNSKKDSEESDTDKKDDVKAAEKNGENVDRKENDMDESKKRDVEHVDVNSYIQNVVTIRDILSKTLFVDTDNEQYAIYLPSEVPTNIKPLQVEVIPINSYKPFAEITKMNTINMSDNEMVSDTLGPADILYDSKFFNDLDLEKFQTVDKYFLFKATQVAEQLPNVNYMTECPKVPNPYNPDNTVTTMFGQDKYYDMLLDRTDKSLNARRTDAQYDDISVNAVTREIQVSMRMHPVDEQFLNVASNNCLLVEPLQPLLNEYMLIAADGYVANPKKRYDRSTVTIQNIISPVFNRLCVLSGTTYRARILQSMTLMSRLWKTNVFKTSLEDDISKLYATAEISMTTIDGTTASLATINIASAEQALVGILNASFFRFDINLTGPQNSLGAAVSAMVALVVLPTDQDTMEDDVFNMLCNTVYNELMANAMNLPSFVRRVGDENAFRRYVNGPIPREAAAFLRFVLLRRQWLLFQRTDNADQHCDIRVPNCDTHNVNDQPYILISDFFSAILDASRRNPNPGKNTSANSFRRLVRGLRDIVCNKMIPLMRLVRYNVERIARVQRMLPYSADLVATNPTLRDERLRANLPLSGFLALLMGISKAPDAFDWTTVLTACDSFRKLNYAESESVESAMTVAISSHDIDKSVSKKDILKEVLKPPTSAVSSILNVPSASLSALLADTRLIQLTKASRSFVKITEITKILKAAFQHSPTANYGVVKGALLTSQPRPFRRSSRYVRRDNVIHSKVQGIQSFKVEDLNKGNYFPGLIQSVKNGDDIFIEGPLPVRTSHSAEVATASFAFLTMNSPYDAFVDPTDLRHQRLTKIRPVDHFSDASIDLIPSKFDNLLARTSVFVYDAQNLMVQSKSVQKKFNYHESLIHVDVSSLLDYSVALPAELQLFDGTLVYDV</sequence>
<evidence type="ECO:0000256" key="1">
    <source>
        <dbReference type="SAM" id="MobiDB-lite"/>
    </source>
</evidence>
<evidence type="ECO:0000313" key="2">
    <source>
        <dbReference type="EMBL" id="AQX34660.1"/>
    </source>
</evidence>
<reference evidence="2" key="2">
    <citation type="journal article" date="2017" name="Virus Genes">
        <title>Rotavirus I in feces of a cat with diarrhea.</title>
        <authorList>
            <person name="Phan T.G."/>
            <person name="Leutenegger C.M."/>
            <person name="Chan R."/>
            <person name="Delwart E."/>
        </authorList>
    </citation>
    <scope>NUCLEOTIDE SEQUENCE</scope>
</reference>
<feature type="region of interest" description="Disordered" evidence="1">
    <location>
        <begin position="76"/>
        <end position="115"/>
    </location>
</feature>
<proteinExistence type="predicted"/>
<dbReference type="Pfam" id="PF25649">
    <property type="entry name" value="Rotavirus_VP2"/>
    <property type="match status" value="1"/>
</dbReference>
<reference evidence="2" key="1">
    <citation type="submission" date="2016-10" db="EMBL/GenBank/DDBJ databases">
        <authorList>
            <person name="de Groot N.N."/>
        </authorList>
    </citation>
    <scope>NUCLEOTIDE SEQUENCE</scope>
</reference>
<name>A0A1S6XXJ9_9REOV</name>
<organism evidence="2">
    <name type="scientific">Rotavirus I</name>
    <dbReference type="NCBI Taxonomy" id="1637496"/>
    <lineage>
        <taxon>Viruses</taxon>
        <taxon>Riboviria</taxon>
        <taxon>Orthornavirae</taxon>
        <taxon>Duplornaviricota</taxon>
        <taxon>Resentoviricetes</taxon>
        <taxon>Reovirales</taxon>
        <taxon>Sedoreoviridae</taxon>
        <taxon>Rotavirus</taxon>
        <taxon>Rotavirus iotagastroenteritidis</taxon>
    </lineage>
</organism>
<dbReference type="EMBL" id="KY026785">
    <property type="protein sequence ID" value="AQX34660.1"/>
    <property type="molecule type" value="Genomic_RNA"/>
</dbReference>
<protein>
    <submittedName>
        <fullName evidence="2">VP2</fullName>
    </submittedName>
</protein>